<evidence type="ECO:0000313" key="1">
    <source>
        <dbReference type="EMBL" id="GIY15171.1"/>
    </source>
</evidence>
<accession>A0AAV4R3H0</accession>
<evidence type="ECO:0000313" key="2">
    <source>
        <dbReference type="Proteomes" id="UP001054945"/>
    </source>
</evidence>
<organism evidence="1 2">
    <name type="scientific">Caerostris extrusa</name>
    <name type="common">Bark spider</name>
    <name type="synonym">Caerostris bankana</name>
    <dbReference type="NCBI Taxonomy" id="172846"/>
    <lineage>
        <taxon>Eukaryota</taxon>
        <taxon>Metazoa</taxon>
        <taxon>Ecdysozoa</taxon>
        <taxon>Arthropoda</taxon>
        <taxon>Chelicerata</taxon>
        <taxon>Arachnida</taxon>
        <taxon>Araneae</taxon>
        <taxon>Araneomorphae</taxon>
        <taxon>Entelegynae</taxon>
        <taxon>Araneoidea</taxon>
        <taxon>Araneidae</taxon>
        <taxon>Caerostris</taxon>
    </lineage>
</organism>
<name>A0AAV4R3H0_CAEEX</name>
<dbReference type="EMBL" id="BPLR01007209">
    <property type="protein sequence ID" value="GIY15171.1"/>
    <property type="molecule type" value="Genomic_DNA"/>
</dbReference>
<reference evidence="1 2" key="1">
    <citation type="submission" date="2021-06" db="EMBL/GenBank/DDBJ databases">
        <title>Caerostris extrusa draft genome.</title>
        <authorList>
            <person name="Kono N."/>
            <person name="Arakawa K."/>
        </authorList>
    </citation>
    <scope>NUCLEOTIDE SEQUENCE [LARGE SCALE GENOMIC DNA]</scope>
</reference>
<protein>
    <submittedName>
        <fullName evidence="1">Uncharacterized protein</fullName>
    </submittedName>
</protein>
<dbReference type="AlphaFoldDB" id="A0AAV4R3H0"/>
<comment type="caution">
    <text evidence="1">The sequence shown here is derived from an EMBL/GenBank/DDBJ whole genome shotgun (WGS) entry which is preliminary data.</text>
</comment>
<dbReference type="Proteomes" id="UP001054945">
    <property type="component" value="Unassembled WGS sequence"/>
</dbReference>
<sequence>MFLTSPATILPQDLAGMLREQDRVAPSVCPAVTWLLGDDTPTCLGFVEDSVGQVKCGVDGLKPRVEIRLAIKG</sequence>
<gene>
    <name evidence="1" type="ORF">CEXT_210031</name>
</gene>
<proteinExistence type="predicted"/>
<keyword evidence="2" id="KW-1185">Reference proteome</keyword>